<feature type="region of interest" description="Disordered" evidence="1">
    <location>
        <begin position="789"/>
        <end position="854"/>
    </location>
</feature>
<keyword evidence="3" id="KW-1185">Reference proteome</keyword>
<dbReference type="Proteomes" id="UP001652625">
    <property type="component" value="Chromosome 03"/>
</dbReference>
<reference evidence="4 5" key="1">
    <citation type="submission" date="2025-05" db="UniProtKB">
        <authorList>
            <consortium name="RefSeq"/>
        </authorList>
    </citation>
    <scope>IDENTIFICATION</scope>
</reference>
<feature type="chain" id="PRO_5045025834" evidence="2">
    <location>
        <begin position="19"/>
        <end position="995"/>
    </location>
</feature>
<evidence type="ECO:0000313" key="5">
    <source>
        <dbReference type="RefSeq" id="XP_065648402.1"/>
    </source>
</evidence>
<dbReference type="RefSeq" id="XP_065648401.1">
    <property type="nucleotide sequence ID" value="XM_065792329.1"/>
</dbReference>
<evidence type="ECO:0000256" key="2">
    <source>
        <dbReference type="SAM" id="SignalP"/>
    </source>
</evidence>
<organism evidence="3 4">
    <name type="scientific">Hydra vulgaris</name>
    <name type="common">Hydra</name>
    <name type="synonym">Hydra attenuata</name>
    <dbReference type="NCBI Taxonomy" id="6087"/>
    <lineage>
        <taxon>Eukaryota</taxon>
        <taxon>Metazoa</taxon>
        <taxon>Cnidaria</taxon>
        <taxon>Hydrozoa</taxon>
        <taxon>Hydroidolina</taxon>
        <taxon>Anthoathecata</taxon>
        <taxon>Aplanulata</taxon>
        <taxon>Hydridae</taxon>
        <taxon>Hydra</taxon>
    </lineage>
</organism>
<feature type="signal peptide" evidence="2">
    <location>
        <begin position="1"/>
        <end position="18"/>
    </location>
</feature>
<sequence>MITEVVIVLFYCILSCDSKKTTIVKREEFLQYDAPNFGNNMEFPNQIEGVHSRTHFEAKTNIPIEPSQELINEDDQSNEIPIGPLETLEGPKVEGNVRLKDLLTFIRKTNIPENPYETIPQQIQDQNKYNTDLDNSQPQNLLEMLAKKNFITQEKQWSANGRFQNIPTYFQNGIAPVKKEEIPHTKEMKESLKEVIVNKKDAMEESEDSEMKDSYEAIYGRSKNAPYYGAQMVKKSAVPKLRNEEEFRPFRKDKSNEESDSINLVTRETKSTDFPQNSSLSNYGQLVISEIMAPLNLSGTANTTAQIINSTLKNIPEVSTENAFLLNNSNVLNNTSTNATLNDISPLNIGNLNVIPPLNNVLNNATIKEQTDLITSHIQELKKPLTSTYVTKNTAITTNIANAGYTNILQYETNKIPFQYNNKKITSDNQLNKISKIETISDPYENFRRTVTKQSNQIKTTLNNQAITAISQVATTSNQESTPTYQDGHNIQNGQYQILGNRGFVMKYEERPIEKNQEIYANYLTHQTFNPQYKKTDITGLTVRHQQEKARKVNIPNENQKMGSYVSNEKKFSVDNYQDYNWERIKKTIIKNTDPNEHLRDISAWKLIEELNKMKKSTIPQMLNVNRAASQQPKKTDIKRAPYSDSYPLVLNKYPLEGHVYKKVSNDIFKKSGIPLPVAHVDSFPLVLRMRPAEGSLTREHITAKQNTFNRKQLIAENQKAPVTNTFFAQKWNNNRGGNNFIPIYSSFKKNQNGMMQDPRYGGNFYFKQKKSEISNKEDQEKNNLKNYNLKRSRIQYPEQLELNTPTQNLYQTKNEGSTGQMFTQSNENYQPDDNNKFQTSDQERNTPTNNDQEYNLIKSQIMNNDIDHLTSTPIGDDGFQTQFQQFSRNSDEAPKNLENYMAPNNPQSENYQNAQDENSISENQKEAAREMLQKRGQIPRPLSYFHPQSGKIESYPLLLRRYPAEGSLNLRGRSIITTFNNTEENPIYNNNYRD</sequence>
<proteinExistence type="predicted"/>
<evidence type="ECO:0000256" key="1">
    <source>
        <dbReference type="SAM" id="MobiDB-lite"/>
    </source>
</evidence>
<evidence type="ECO:0000313" key="4">
    <source>
        <dbReference type="RefSeq" id="XP_065648401.1"/>
    </source>
</evidence>
<gene>
    <name evidence="4 5" type="primary">LOC101237889</name>
</gene>
<keyword evidence="2" id="KW-0732">Signal</keyword>
<dbReference type="RefSeq" id="XP_065648402.1">
    <property type="nucleotide sequence ID" value="XM_065792330.1"/>
</dbReference>
<dbReference type="GeneID" id="101237889"/>
<evidence type="ECO:0000313" key="3">
    <source>
        <dbReference type="Proteomes" id="UP001652625"/>
    </source>
</evidence>
<name>A0ABM4BHD5_HYDVU</name>
<feature type="compositionally biased region" description="Polar residues" evidence="1">
    <location>
        <begin position="802"/>
        <end position="854"/>
    </location>
</feature>
<protein>
    <submittedName>
        <fullName evidence="4 5">Uncharacterized protein LOC101237889 isoform X3</fullName>
    </submittedName>
</protein>
<accession>A0ABM4BHD5</accession>